<dbReference type="GeneID" id="54481515"/>
<dbReference type="InterPro" id="IPR019200">
    <property type="entry name" value="ATP_adenylylTrfase_C"/>
</dbReference>
<dbReference type="OrthoDB" id="10267950at2759"/>
<dbReference type="AlphaFoldDB" id="A0A6A6WDZ2"/>
<dbReference type="GO" id="GO:0003877">
    <property type="term" value="F:ATP:ADP adenylyltransferase activity"/>
    <property type="evidence" value="ECO:0007669"/>
    <property type="project" value="InterPro"/>
</dbReference>
<dbReference type="InterPro" id="IPR043171">
    <property type="entry name" value="Ap4A_phos1/2-like"/>
</dbReference>
<dbReference type="GO" id="GO:0005524">
    <property type="term" value="F:ATP binding"/>
    <property type="evidence" value="ECO:0007669"/>
    <property type="project" value="InterPro"/>
</dbReference>
<dbReference type="InterPro" id="IPR036265">
    <property type="entry name" value="HIT-like_sf"/>
</dbReference>
<name>A0A6A6WDZ2_9PEZI</name>
<keyword evidence="4" id="KW-1185">Reference proteome</keyword>
<feature type="domain" description="Ap4A phosphorylase 1/2 N-terminal" evidence="2">
    <location>
        <begin position="25"/>
        <end position="171"/>
    </location>
</feature>
<dbReference type="PANTHER" id="PTHR38420:SF1">
    <property type="entry name" value="PUTATIVE (AFU_ORTHOLOGUE AFUA_5G14690)-RELATED"/>
    <property type="match status" value="1"/>
</dbReference>
<feature type="domain" description="ATP adenylyltransferase C-terminal" evidence="1">
    <location>
        <begin position="195"/>
        <end position="298"/>
    </location>
</feature>
<proteinExistence type="predicted"/>
<gene>
    <name evidence="3" type="ORF">EJ05DRAFT_283272</name>
</gene>
<dbReference type="SUPFAM" id="SSF54197">
    <property type="entry name" value="HIT-like"/>
    <property type="match status" value="1"/>
</dbReference>
<dbReference type="Proteomes" id="UP000799437">
    <property type="component" value="Unassembled WGS sequence"/>
</dbReference>
<dbReference type="Pfam" id="PF19327">
    <property type="entry name" value="Ap4A_phos_N"/>
    <property type="match status" value="1"/>
</dbReference>
<accession>A0A6A6WDZ2</accession>
<sequence length="331" mass="37796">MSSPDLGLPADIEALANARFEELHAKGRILYEPTVPEYLKHEGFHFEFRICPFIKSKPIQGPDDDARDKAKGPFVNPKSDEVLCILHNSTGWTHRVMLNKFCMFKPMLLITTYDFELQSDPLNKSDVVALFTTMNSMKTPQLAFYNCGAHSGSSQGHKHMQLFPKPDETKFPLFPSRAHPGHSPHTHYIQTDIEHVPFMHFVKRFPKDADINDVYAAYKHCLDQCLEALIEAGQGTDHNVIMTTEWVALIPRAVQKNDGPWGANAMGMIGMIAVRDASEREQWAKLGYSDYLRQLGLPLKMFPTAEQRWRWHNAVRQEGQKWTYAGVRSEK</sequence>
<reference evidence="3" key="1">
    <citation type="journal article" date="2020" name="Stud. Mycol.">
        <title>101 Dothideomycetes genomes: a test case for predicting lifestyles and emergence of pathogens.</title>
        <authorList>
            <person name="Haridas S."/>
            <person name="Albert R."/>
            <person name="Binder M."/>
            <person name="Bloem J."/>
            <person name="Labutti K."/>
            <person name="Salamov A."/>
            <person name="Andreopoulos B."/>
            <person name="Baker S."/>
            <person name="Barry K."/>
            <person name="Bills G."/>
            <person name="Bluhm B."/>
            <person name="Cannon C."/>
            <person name="Castanera R."/>
            <person name="Culley D."/>
            <person name="Daum C."/>
            <person name="Ezra D."/>
            <person name="Gonzalez J."/>
            <person name="Henrissat B."/>
            <person name="Kuo A."/>
            <person name="Liang C."/>
            <person name="Lipzen A."/>
            <person name="Lutzoni F."/>
            <person name="Magnuson J."/>
            <person name="Mondo S."/>
            <person name="Nolan M."/>
            <person name="Ohm R."/>
            <person name="Pangilinan J."/>
            <person name="Park H.-J."/>
            <person name="Ramirez L."/>
            <person name="Alfaro M."/>
            <person name="Sun H."/>
            <person name="Tritt A."/>
            <person name="Yoshinaga Y."/>
            <person name="Zwiers L.-H."/>
            <person name="Turgeon B."/>
            <person name="Goodwin S."/>
            <person name="Spatafora J."/>
            <person name="Crous P."/>
            <person name="Grigoriev I."/>
        </authorList>
    </citation>
    <scope>NUCLEOTIDE SEQUENCE</scope>
    <source>
        <strain evidence="3">CBS 121739</strain>
    </source>
</reference>
<dbReference type="EMBL" id="ML996568">
    <property type="protein sequence ID" value="KAF2760399.1"/>
    <property type="molecule type" value="Genomic_DNA"/>
</dbReference>
<dbReference type="PANTHER" id="PTHR38420">
    <property type="entry name" value="AP-4-A PHOSPHORYLASE II"/>
    <property type="match status" value="1"/>
</dbReference>
<evidence type="ECO:0000259" key="1">
    <source>
        <dbReference type="Pfam" id="PF09830"/>
    </source>
</evidence>
<dbReference type="Pfam" id="PF09830">
    <property type="entry name" value="ATP_transf"/>
    <property type="match status" value="1"/>
</dbReference>
<evidence type="ECO:0000313" key="4">
    <source>
        <dbReference type="Proteomes" id="UP000799437"/>
    </source>
</evidence>
<protein>
    <submittedName>
        <fullName evidence="3">Uncharacterized protein</fullName>
    </submittedName>
</protein>
<organism evidence="3 4">
    <name type="scientific">Pseudovirgaria hyperparasitica</name>
    <dbReference type="NCBI Taxonomy" id="470096"/>
    <lineage>
        <taxon>Eukaryota</taxon>
        <taxon>Fungi</taxon>
        <taxon>Dikarya</taxon>
        <taxon>Ascomycota</taxon>
        <taxon>Pezizomycotina</taxon>
        <taxon>Dothideomycetes</taxon>
        <taxon>Dothideomycetes incertae sedis</taxon>
        <taxon>Acrospermales</taxon>
        <taxon>Acrospermaceae</taxon>
        <taxon>Pseudovirgaria</taxon>
    </lineage>
</organism>
<dbReference type="RefSeq" id="XP_033602850.1">
    <property type="nucleotide sequence ID" value="XM_033740461.1"/>
</dbReference>
<dbReference type="InterPro" id="IPR045759">
    <property type="entry name" value="Ap4A_phos1/2_N"/>
</dbReference>
<evidence type="ECO:0000313" key="3">
    <source>
        <dbReference type="EMBL" id="KAF2760399.1"/>
    </source>
</evidence>
<dbReference type="InterPro" id="IPR009163">
    <property type="entry name" value="Ap4A_phos1/2"/>
</dbReference>
<evidence type="ECO:0000259" key="2">
    <source>
        <dbReference type="Pfam" id="PF19327"/>
    </source>
</evidence>
<dbReference type="Gene3D" id="3.30.428.70">
    <property type="match status" value="1"/>
</dbReference>
<dbReference type="GO" id="GO:0009117">
    <property type="term" value="P:nucleotide metabolic process"/>
    <property type="evidence" value="ECO:0007669"/>
    <property type="project" value="InterPro"/>
</dbReference>